<sequence>MLNKVMMTGRLTSEPVLTTEDDMRYCKFGIAVEQPKRRGIDTVGTDNFNCIAVEDNARAVNYLYSKGKQITFVGSLRKDANDSAVIVVEELHFSNKFTVKADVETGQIF</sequence>
<dbReference type="EMBL" id="ATAX01000028">
    <property type="protein sequence ID" value="EWM53169.1"/>
    <property type="molecule type" value="Genomic_DNA"/>
</dbReference>
<dbReference type="RefSeq" id="WP_037300454.1">
    <property type="nucleotide sequence ID" value="NZ_ATAX01000028.1"/>
</dbReference>
<dbReference type="Pfam" id="PF00436">
    <property type="entry name" value="SSB"/>
    <property type="match status" value="1"/>
</dbReference>
<keyword evidence="4" id="KW-1185">Reference proteome</keyword>
<dbReference type="PROSITE" id="PS50935">
    <property type="entry name" value="SSB"/>
    <property type="match status" value="1"/>
</dbReference>
<dbReference type="Proteomes" id="UP000019365">
    <property type="component" value="Unassembled WGS sequence"/>
</dbReference>
<evidence type="ECO:0000313" key="4">
    <source>
        <dbReference type="Proteomes" id="UP000019365"/>
    </source>
</evidence>
<proteinExistence type="predicted"/>
<evidence type="ECO:0000256" key="1">
    <source>
        <dbReference type="ARBA" id="ARBA00023125"/>
    </source>
</evidence>
<name>W7UNX8_RUMFL</name>
<dbReference type="OrthoDB" id="1821975at2"/>
<dbReference type="AlphaFoldDB" id="W7UNX8"/>
<accession>W7UNX8</accession>
<dbReference type="InterPro" id="IPR012340">
    <property type="entry name" value="NA-bd_OB-fold"/>
</dbReference>
<reference evidence="3 4" key="1">
    <citation type="journal article" date="2014" name="PLoS ONE">
        <title>Rumen cellulosomics: divergent fiber-degrading strategies revealed by comparative genome-wide analysis of six ruminococcal strains.</title>
        <authorList>
            <person name="Dassa B."/>
            <person name="Borovok I."/>
            <person name="Ruimy-Israeli V."/>
            <person name="Lamed R."/>
            <person name="Flint H.J."/>
            <person name="Duncan S.H."/>
            <person name="Henrissat B."/>
            <person name="Coutinho P."/>
            <person name="Morrison M."/>
            <person name="Mosoni P."/>
            <person name="Yeoman C.J."/>
            <person name="White B.A."/>
            <person name="Bayer E.A."/>
        </authorList>
    </citation>
    <scope>NUCLEOTIDE SEQUENCE [LARGE SCALE GENOMIC DNA]</scope>
    <source>
        <strain evidence="3 4">007c</strain>
    </source>
</reference>
<evidence type="ECO:0000313" key="3">
    <source>
        <dbReference type="EMBL" id="EWM53169.1"/>
    </source>
</evidence>
<protein>
    <recommendedName>
        <fullName evidence="5">Single-stranded DNA-binding protein</fullName>
    </recommendedName>
</protein>
<dbReference type="eggNOG" id="COG0629">
    <property type="taxonomic scope" value="Bacteria"/>
</dbReference>
<comment type="caution">
    <text evidence="3">The sequence shown here is derived from an EMBL/GenBank/DDBJ whole genome shotgun (WGS) entry which is preliminary data.</text>
</comment>
<dbReference type="InterPro" id="IPR000424">
    <property type="entry name" value="Primosome_PriB/ssb"/>
</dbReference>
<dbReference type="GO" id="GO:0003697">
    <property type="term" value="F:single-stranded DNA binding"/>
    <property type="evidence" value="ECO:0007669"/>
    <property type="project" value="InterPro"/>
</dbReference>
<dbReference type="Gene3D" id="2.40.50.140">
    <property type="entry name" value="Nucleic acid-binding proteins"/>
    <property type="match status" value="1"/>
</dbReference>
<organism evidence="3 4">
    <name type="scientific">Ruminococcus flavefaciens 007c</name>
    <dbReference type="NCBI Taxonomy" id="1341157"/>
    <lineage>
        <taxon>Bacteria</taxon>
        <taxon>Bacillati</taxon>
        <taxon>Bacillota</taxon>
        <taxon>Clostridia</taxon>
        <taxon>Eubacteriales</taxon>
        <taxon>Oscillospiraceae</taxon>
        <taxon>Ruminococcus</taxon>
    </lineage>
</organism>
<dbReference type="PATRIC" id="fig|1341157.4.peg.2655"/>
<keyword evidence="1 2" id="KW-0238">DNA-binding</keyword>
<evidence type="ECO:0008006" key="5">
    <source>
        <dbReference type="Google" id="ProtNLM"/>
    </source>
</evidence>
<gene>
    <name evidence="3" type="ORF">RF007C_16280</name>
</gene>
<dbReference type="SUPFAM" id="SSF50249">
    <property type="entry name" value="Nucleic acid-binding proteins"/>
    <property type="match status" value="1"/>
</dbReference>
<evidence type="ECO:0000256" key="2">
    <source>
        <dbReference type="PROSITE-ProRule" id="PRU00252"/>
    </source>
</evidence>